<dbReference type="SUPFAM" id="SSF51905">
    <property type="entry name" value="FAD/NAD(P)-binding domain"/>
    <property type="match status" value="1"/>
</dbReference>
<evidence type="ECO:0000256" key="2">
    <source>
        <dbReference type="ARBA" id="ARBA00022630"/>
    </source>
</evidence>
<dbReference type="InterPro" id="IPR006076">
    <property type="entry name" value="FAD-dep_OxRdtase"/>
</dbReference>
<comment type="cofactor">
    <cofactor evidence="1">
        <name>FAD</name>
        <dbReference type="ChEBI" id="CHEBI:57692"/>
    </cofactor>
</comment>
<dbReference type="PANTHER" id="PTHR43104">
    <property type="entry name" value="L-2-HYDROXYGLUTARATE DEHYDROGENASE, MITOCHONDRIAL"/>
    <property type="match status" value="1"/>
</dbReference>
<dbReference type="InterPro" id="IPR036188">
    <property type="entry name" value="FAD/NAD-bd_sf"/>
</dbReference>
<protein>
    <submittedName>
        <fullName evidence="7">Hydroxyglutarate oxidase</fullName>
    </submittedName>
</protein>
<evidence type="ECO:0000256" key="4">
    <source>
        <dbReference type="ARBA" id="ARBA00023002"/>
    </source>
</evidence>
<dbReference type="Gene3D" id="3.50.50.60">
    <property type="entry name" value="FAD/NAD(P)-binding domain"/>
    <property type="match status" value="1"/>
</dbReference>
<evidence type="ECO:0000256" key="5">
    <source>
        <dbReference type="ARBA" id="ARBA00037941"/>
    </source>
</evidence>
<keyword evidence="3" id="KW-0274">FAD</keyword>
<dbReference type="NCBIfam" id="NF008726">
    <property type="entry name" value="PRK11728.1"/>
    <property type="match status" value="1"/>
</dbReference>
<comment type="similarity">
    <text evidence="5">Belongs to the L2HGDH family.</text>
</comment>
<evidence type="ECO:0000256" key="3">
    <source>
        <dbReference type="ARBA" id="ARBA00022827"/>
    </source>
</evidence>
<organism evidence="7 8">
    <name type="scientific">Phaeodactylibacter xiamenensis</name>
    <dbReference type="NCBI Taxonomy" id="1524460"/>
    <lineage>
        <taxon>Bacteria</taxon>
        <taxon>Pseudomonadati</taxon>
        <taxon>Bacteroidota</taxon>
        <taxon>Saprospiria</taxon>
        <taxon>Saprospirales</taxon>
        <taxon>Haliscomenobacteraceae</taxon>
        <taxon>Phaeodactylibacter</taxon>
    </lineage>
</organism>
<dbReference type="Gene3D" id="3.30.9.10">
    <property type="entry name" value="D-Amino Acid Oxidase, subunit A, domain 2"/>
    <property type="match status" value="1"/>
</dbReference>
<dbReference type="GO" id="GO:0005737">
    <property type="term" value="C:cytoplasm"/>
    <property type="evidence" value="ECO:0007669"/>
    <property type="project" value="TreeGrafter"/>
</dbReference>
<dbReference type="EMBL" id="JPOS01000084">
    <property type="protein sequence ID" value="KGE85648.1"/>
    <property type="molecule type" value="Genomic_DNA"/>
</dbReference>
<gene>
    <name evidence="7" type="ORF">IX84_26545</name>
</gene>
<sequence>MQYDVAIIGAGIVGLATAYQLTEKQPGLRIAVIDKAAGVARHQTGNNSGVIHSGIYYTPGGSKALNCARGYRYLLDFAKAHDIPHDVCGKVIVATRPDEVPRLEKILKTGQANGLDGIRMISREECREIEPHVSAIKAIWVPQSGIISYRAVAEKYMELAHNREGEALLGHKVLDIDLRPGQGTVITDKGDITCRLVINCAGLYSDKIAQLTMPEIDLQILPFRGEYYELRPEKRYLVNNLIYPVPNPNFPFLGVHFTRMIGGGIEAGPNAVLAFRREGYSRYDFDPAELWETLSYPGFQQIARKYWRDGLNELYRSYSKSAFVRALQHLIPEITTADLVRGGAGVRAMACGPDGTLIDDFLFVEKPGVINVCNAPSPAATASLAIGETVAGKALSHLNLN</sequence>
<keyword evidence="4" id="KW-0560">Oxidoreductase</keyword>
<evidence type="ECO:0000313" key="8">
    <source>
        <dbReference type="Proteomes" id="UP000029736"/>
    </source>
</evidence>
<dbReference type="Pfam" id="PF01266">
    <property type="entry name" value="DAO"/>
    <property type="match status" value="1"/>
</dbReference>
<evidence type="ECO:0000256" key="1">
    <source>
        <dbReference type="ARBA" id="ARBA00001974"/>
    </source>
</evidence>
<keyword evidence="8" id="KW-1185">Reference proteome</keyword>
<accession>A0A098S1C9</accession>
<dbReference type="STRING" id="1524460.IX84_26545"/>
<proteinExistence type="inferred from homology"/>
<evidence type="ECO:0000259" key="6">
    <source>
        <dbReference type="Pfam" id="PF01266"/>
    </source>
</evidence>
<dbReference type="GO" id="GO:0047545">
    <property type="term" value="F:(S)-2-hydroxyglutarate dehydrogenase activity"/>
    <property type="evidence" value="ECO:0007669"/>
    <property type="project" value="TreeGrafter"/>
</dbReference>
<name>A0A098S1C9_9BACT</name>
<dbReference type="AlphaFoldDB" id="A0A098S1C9"/>
<keyword evidence="2" id="KW-0285">Flavoprotein</keyword>
<comment type="caution">
    <text evidence="7">The sequence shown here is derived from an EMBL/GenBank/DDBJ whole genome shotgun (WGS) entry which is preliminary data.</text>
</comment>
<feature type="domain" description="FAD dependent oxidoreductase" evidence="6">
    <location>
        <begin position="4"/>
        <end position="391"/>
    </location>
</feature>
<dbReference type="RefSeq" id="WP_044227655.1">
    <property type="nucleotide sequence ID" value="NZ_JBKAGJ010000003.1"/>
</dbReference>
<dbReference type="Proteomes" id="UP000029736">
    <property type="component" value="Unassembled WGS sequence"/>
</dbReference>
<dbReference type="PANTHER" id="PTHR43104:SF2">
    <property type="entry name" value="L-2-HYDROXYGLUTARATE DEHYDROGENASE, MITOCHONDRIAL"/>
    <property type="match status" value="1"/>
</dbReference>
<evidence type="ECO:0000313" key="7">
    <source>
        <dbReference type="EMBL" id="KGE85648.1"/>
    </source>
</evidence>
<reference evidence="7 8" key="1">
    <citation type="journal article" date="2014" name="Int. J. Syst. Evol. Microbiol.">
        <title>Phaeodactylibacter xiamenensis gen. nov., sp. nov., a member of the family Saprospiraceae isolated from the marine alga Phaeodactylum tricornutum.</title>
        <authorList>
            <person name="Chen Z.Jr."/>
            <person name="Lei X."/>
            <person name="Lai Q."/>
            <person name="Li Y."/>
            <person name="Zhang B."/>
            <person name="Zhang J."/>
            <person name="Zhang H."/>
            <person name="Yang L."/>
            <person name="Zheng W."/>
            <person name="Tian Y."/>
            <person name="Yu Z."/>
            <person name="Xu H.Jr."/>
            <person name="Zheng T."/>
        </authorList>
    </citation>
    <scope>NUCLEOTIDE SEQUENCE [LARGE SCALE GENOMIC DNA]</scope>
    <source>
        <strain evidence="7 8">KD52</strain>
    </source>
</reference>
<dbReference type="OrthoDB" id="9801699at2"/>